<feature type="region of interest" description="Disordered" evidence="1">
    <location>
        <begin position="212"/>
        <end position="252"/>
    </location>
</feature>
<feature type="compositionally biased region" description="Pro residues" evidence="1">
    <location>
        <begin position="217"/>
        <end position="234"/>
    </location>
</feature>
<accession>A0A367FSH8</accession>
<evidence type="ECO:0000256" key="2">
    <source>
        <dbReference type="SAM" id="Phobius"/>
    </source>
</evidence>
<proteinExistence type="predicted"/>
<dbReference type="EMBL" id="QOIL01000002">
    <property type="protein sequence ID" value="RCG32637.1"/>
    <property type="molecule type" value="Genomic_DNA"/>
</dbReference>
<organism evidence="3 4">
    <name type="scientific">Sphaerisporangium album</name>
    <dbReference type="NCBI Taxonomy" id="509200"/>
    <lineage>
        <taxon>Bacteria</taxon>
        <taxon>Bacillati</taxon>
        <taxon>Actinomycetota</taxon>
        <taxon>Actinomycetes</taxon>
        <taxon>Streptosporangiales</taxon>
        <taxon>Streptosporangiaceae</taxon>
        <taxon>Sphaerisporangium</taxon>
    </lineage>
</organism>
<gene>
    <name evidence="3" type="ORF">DQ384_03865</name>
</gene>
<keyword evidence="2" id="KW-1133">Transmembrane helix</keyword>
<feature type="transmembrane region" description="Helical" evidence="2">
    <location>
        <begin position="156"/>
        <end position="184"/>
    </location>
</feature>
<keyword evidence="2" id="KW-0472">Membrane</keyword>
<feature type="transmembrane region" description="Helical" evidence="2">
    <location>
        <begin position="123"/>
        <end position="144"/>
    </location>
</feature>
<sequence>MAGGSAASVLNDLRKAALLSRPLTVGVAIASTAIANVPGMADAYNNWESIHSRLDTANKSFARNLGDKGKEGWIAADHDAFVDAVERYQEALESLRGYVKNIAGIVDELGDAYRAYWLALARVVAVLLAGVAIAAAMLATPYAAAGYARLQALGQLATQVIAVATSMLGKVVSAVAGGMSVYFAGKALVQMYNLQPTGDAKVDFSKAVIDTTGLPPFQQPPATPPGRPPAPPPSGGFEWREPKVGKPEPYHP</sequence>
<evidence type="ECO:0000313" key="4">
    <source>
        <dbReference type="Proteomes" id="UP000253094"/>
    </source>
</evidence>
<evidence type="ECO:0000313" key="3">
    <source>
        <dbReference type="EMBL" id="RCG32637.1"/>
    </source>
</evidence>
<reference evidence="3 4" key="1">
    <citation type="submission" date="2018-06" db="EMBL/GenBank/DDBJ databases">
        <title>Sphaerisporangium craniellae sp. nov., isolated from a marine sponge in the South China Sea.</title>
        <authorList>
            <person name="Li L."/>
        </authorList>
    </citation>
    <scope>NUCLEOTIDE SEQUENCE [LARGE SCALE GENOMIC DNA]</scope>
    <source>
        <strain evidence="3 4">CCTCC AA 208026</strain>
    </source>
</reference>
<dbReference type="Proteomes" id="UP000253094">
    <property type="component" value="Unassembled WGS sequence"/>
</dbReference>
<comment type="caution">
    <text evidence="3">The sequence shown here is derived from an EMBL/GenBank/DDBJ whole genome shotgun (WGS) entry which is preliminary data.</text>
</comment>
<dbReference type="AlphaFoldDB" id="A0A367FSH8"/>
<feature type="compositionally biased region" description="Basic and acidic residues" evidence="1">
    <location>
        <begin position="238"/>
        <end position="252"/>
    </location>
</feature>
<dbReference type="InterPro" id="IPR038332">
    <property type="entry name" value="PPE_sf"/>
</dbReference>
<name>A0A367FSH8_9ACTN</name>
<evidence type="ECO:0000256" key="1">
    <source>
        <dbReference type="SAM" id="MobiDB-lite"/>
    </source>
</evidence>
<dbReference type="Gene3D" id="1.20.1260.20">
    <property type="entry name" value="PPE superfamily"/>
    <property type="match status" value="1"/>
</dbReference>
<protein>
    <submittedName>
        <fullName evidence="3">Uncharacterized protein</fullName>
    </submittedName>
</protein>
<keyword evidence="4" id="KW-1185">Reference proteome</keyword>
<keyword evidence="2" id="KW-0812">Transmembrane</keyword>